<dbReference type="NCBIfam" id="TIGR03619">
    <property type="entry name" value="F420_Rv2161c"/>
    <property type="match status" value="1"/>
</dbReference>
<reference evidence="6 7" key="1">
    <citation type="submission" date="2024-05" db="EMBL/GenBank/DDBJ databases">
        <authorList>
            <person name="Liu Q."/>
            <person name="Xin Y.-H."/>
        </authorList>
    </citation>
    <scope>NUCLEOTIDE SEQUENCE [LARGE SCALE GENOMIC DNA]</scope>
    <source>
        <strain evidence="6 7">CGMCC 1.10181</strain>
    </source>
</reference>
<evidence type="ECO:0000256" key="4">
    <source>
        <dbReference type="ARBA" id="ARBA00023033"/>
    </source>
</evidence>
<dbReference type="InterPro" id="IPR019921">
    <property type="entry name" value="Lucif-like_OxRdtase_Rv2161c"/>
</dbReference>
<keyword evidence="2" id="KW-0288">FMN</keyword>
<dbReference type="RefSeq" id="WP_343888498.1">
    <property type="nucleotide sequence ID" value="NZ_BAAAEH010000010.1"/>
</dbReference>
<dbReference type="PANTHER" id="PTHR42847:SF4">
    <property type="entry name" value="ALKANESULFONATE MONOOXYGENASE-RELATED"/>
    <property type="match status" value="1"/>
</dbReference>
<evidence type="ECO:0000256" key="3">
    <source>
        <dbReference type="ARBA" id="ARBA00023002"/>
    </source>
</evidence>
<dbReference type="SUPFAM" id="SSF51679">
    <property type="entry name" value="Bacterial luciferase-like"/>
    <property type="match status" value="1"/>
</dbReference>
<dbReference type="GO" id="GO:0016491">
    <property type="term" value="F:oxidoreductase activity"/>
    <property type="evidence" value="ECO:0007669"/>
    <property type="project" value="UniProtKB-KW"/>
</dbReference>
<keyword evidence="3 6" id="KW-0560">Oxidoreductase</keyword>
<evidence type="ECO:0000259" key="5">
    <source>
        <dbReference type="Pfam" id="PF00296"/>
    </source>
</evidence>
<proteinExistence type="predicted"/>
<dbReference type="EMBL" id="JBDIME010000007">
    <property type="protein sequence ID" value="MEN2789990.1"/>
    <property type="molecule type" value="Genomic_DNA"/>
</dbReference>
<dbReference type="PANTHER" id="PTHR42847">
    <property type="entry name" value="ALKANESULFONATE MONOOXYGENASE"/>
    <property type="match status" value="1"/>
</dbReference>
<evidence type="ECO:0000256" key="2">
    <source>
        <dbReference type="ARBA" id="ARBA00022643"/>
    </source>
</evidence>
<gene>
    <name evidence="6" type="ORF">ABC974_10160</name>
</gene>
<feature type="domain" description="Luciferase-like" evidence="5">
    <location>
        <begin position="2"/>
        <end position="201"/>
    </location>
</feature>
<accession>A0ABU9Y2H5</accession>
<keyword evidence="1" id="KW-0285">Flavoprotein</keyword>
<evidence type="ECO:0000313" key="6">
    <source>
        <dbReference type="EMBL" id="MEN2789990.1"/>
    </source>
</evidence>
<name>A0ABU9Y2H5_9SPHN</name>
<dbReference type="Gene3D" id="3.20.20.30">
    <property type="entry name" value="Luciferase-like domain"/>
    <property type="match status" value="1"/>
</dbReference>
<dbReference type="EC" id="1.-.-.-" evidence="6"/>
<keyword evidence="7" id="KW-1185">Reference proteome</keyword>
<dbReference type="InterPro" id="IPR011251">
    <property type="entry name" value="Luciferase-like_dom"/>
</dbReference>
<evidence type="ECO:0000313" key="7">
    <source>
        <dbReference type="Proteomes" id="UP001419910"/>
    </source>
</evidence>
<protein>
    <submittedName>
        <fullName evidence="6">LLM class F420-dependent oxidoreductase</fullName>
        <ecNumber evidence="6">1.-.-.-</ecNumber>
    </submittedName>
</protein>
<organism evidence="6 7">
    <name type="scientific">Sphingomonas oligophenolica</name>
    <dbReference type="NCBI Taxonomy" id="301154"/>
    <lineage>
        <taxon>Bacteria</taxon>
        <taxon>Pseudomonadati</taxon>
        <taxon>Pseudomonadota</taxon>
        <taxon>Alphaproteobacteria</taxon>
        <taxon>Sphingomonadales</taxon>
        <taxon>Sphingomonadaceae</taxon>
        <taxon>Sphingomonas</taxon>
    </lineage>
</organism>
<sequence length="303" mass="32682">MKINVPLPFDHADLPAEFGTMEAVIEIGTTIERAGFNAGLVTDHPVPTGRWLDSGGHHAQGPFVMLALLAAHTKTLRLQTGILVLPYRNPFIVAREITTLDSFAGGRVTLSVGAGYLKGEYRALGVDFEQRNELMDEYIRALRAATSGEEFTFEGSGYNAFGNRIVPGSPQKPGLPIYVGGNAKRAIRRVVDLADGWNPFFTAGETNTTTARTAAMTGEEDLKAGIDYMKDYAAQVGRSDLPEIVLGGVNKPGEDLSNQEILDRIGVYRALGVTTVAVSVKGNSRAEWCDNAERVGEEVIAKL</sequence>
<dbReference type="Proteomes" id="UP001419910">
    <property type="component" value="Unassembled WGS sequence"/>
</dbReference>
<dbReference type="InterPro" id="IPR036661">
    <property type="entry name" value="Luciferase-like_sf"/>
</dbReference>
<evidence type="ECO:0000256" key="1">
    <source>
        <dbReference type="ARBA" id="ARBA00022630"/>
    </source>
</evidence>
<dbReference type="InterPro" id="IPR050172">
    <property type="entry name" value="SsuD_RutA_monooxygenase"/>
</dbReference>
<comment type="caution">
    <text evidence="6">The sequence shown here is derived from an EMBL/GenBank/DDBJ whole genome shotgun (WGS) entry which is preliminary data.</text>
</comment>
<dbReference type="Pfam" id="PF00296">
    <property type="entry name" value="Bac_luciferase"/>
    <property type="match status" value="1"/>
</dbReference>
<keyword evidence="4" id="KW-0503">Monooxygenase</keyword>